<proteinExistence type="predicted"/>
<dbReference type="InterPro" id="IPR053020">
    <property type="entry name" value="Smr_domain_protein"/>
</dbReference>
<keyword evidence="4" id="KW-1185">Reference proteome</keyword>
<dbReference type="PANTHER" id="PTHR47417:SF1">
    <property type="entry name" value="SMR DOMAIN-CONTAINING PROTEIN YPL199C"/>
    <property type="match status" value="1"/>
</dbReference>
<name>A0AA39U2Z9_9AGAR</name>
<comment type="caution">
    <text evidence="3">The sequence shown here is derived from an EMBL/GenBank/DDBJ whole genome shotgun (WGS) entry which is preliminary data.</text>
</comment>
<feature type="compositionally biased region" description="Pro residues" evidence="1">
    <location>
        <begin position="16"/>
        <end position="29"/>
    </location>
</feature>
<dbReference type="PROSITE" id="PS50828">
    <property type="entry name" value="SMR"/>
    <property type="match status" value="1"/>
</dbReference>
<dbReference type="InterPro" id="IPR013899">
    <property type="entry name" value="DUF1771"/>
</dbReference>
<organism evidence="3 4">
    <name type="scientific">Armillaria novae-zelandiae</name>
    <dbReference type="NCBI Taxonomy" id="153914"/>
    <lineage>
        <taxon>Eukaryota</taxon>
        <taxon>Fungi</taxon>
        <taxon>Dikarya</taxon>
        <taxon>Basidiomycota</taxon>
        <taxon>Agaricomycotina</taxon>
        <taxon>Agaricomycetes</taxon>
        <taxon>Agaricomycetidae</taxon>
        <taxon>Agaricales</taxon>
        <taxon>Marasmiineae</taxon>
        <taxon>Physalacriaceae</taxon>
        <taxon>Armillaria</taxon>
    </lineage>
</organism>
<dbReference type="AlphaFoldDB" id="A0AA39U2Z9"/>
<feature type="region of interest" description="Disordered" evidence="1">
    <location>
        <begin position="1"/>
        <end position="31"/>
    </location>
</feature>
<sequence>PYTPVHRPEQHQQVNQPPPNPHPLPPSPCTPLVHQPERLEQSNEHHLILHACANKERDEMKRCLNECCKANCCGDHTAAKDFSKQGKKHKQKIEQLNTEASDWIYHSQPGEIDLHCLHVKEAIVHTNCALKEAKRQVDTKIKIIVGKGLHSEGQEARVRPAIKGLMCKYHLVAKFDPSNSGILVIKLN</sequence>
<dbReference type="InterPro" id="IPR036063">
    <property type="entry name" value="Smr_dom_sf"/>
</dbReference>
<dbReference type="PANTHER" id="PTHR47417">
    <property type="entry name" value="SMR DOMAIN-CONTAINING PROTEIN YPL199C"/>
    <property type="match status" value="1"/>
</dbReference>
<dbReference type="Proteomes" id="UP001175227">
    <property type="component" value="Unassembled WGS sequence"/>
</dbReference>
<dbReference type="EMBL" id="JAUEPR010000020">
    <property type="protein sequence ID" value="KAK0476457.1"/>
    <property type="molecule type" value="Genomic_DNA"/>
</dbReference>
<dbReference type="Gene3D" id="3.30.1370.110">
    <property type="match status" value="1"/>
</dbReference>
<reference evidence="3" key="1">
    <citation type="submission" date="2023-06" db="EMBL/GenBank/DDBJ databases">
        <authorList>
            <consortium name="Lawrence Berkeley National Laboratory"/>
            <person name="Ahrendt S."/>
            <person name="Sahu N."/>
            <person name="Indic B."/>
            <person name="Wong-Bajracharya J."/>
            <person name="Merenyi Z."/>
            <person name="Ke H.-M."/>
            <person name="Monk M."/>
            <person name="Kocsube S."/>
            <person name="Drula E."/>
            <person name="Lipzen A."/>
            <person name="Balint B."/>
            <person name="Henrissat B."/>
            <person name="Andreopoulos B."/>
            <person name="Martin F.M."/>
            <person name="Harder C.B."/>
            <person name="Rigling D."/>
            <person name="Ford K.L."/>
            <person name="Foster G.D."/>
            <person name="Pangilinan J."/>
            <person name="Papanicolaou A."/>
            <person name="Barry K."/>
            <person name="LaButti K."/>
            <person name="Viragh M."/>
            <person name="Koriabine M."/>
            <person name="Yan M."/>
            <person name="Riley R."/>
            <person name="Champramary S."/>
            <person name="Plett K.L."/>
            <person name="Tsai I.J."/>
            <person name="Slot J."/>
            <person name="Sipos G."/>
            <person name="Plett J."/>
            <person name="Nagy L.G."/>
            <person name="Grigoriev I.V."/>
        </authorList>
    </citation>
    <scope>NUCLEOTIDE SEQUENCE</scope>
    <source>
        <strain evidence="3">ICMP 16352</strain>
    </source>
</reference>
<evidence type="ECO:0000259" key="2">
    <source>
        <dbReference type="PROSITE" id="PS50828"/>
    </source>
</evidence>
<accession>A0AA39U2Z9</accession>
<feature type="non-terminal residue" evidence="3">
    <location>
        <position position="188"/>
    </location>
</feature>
<dbReference type="SMART" id="SM00463">
    <property type="entry name" value="SMR"/>
    <property type="match status" value="1"/>
</dbReference>
<dbReference type="InterPro" id="IPR002625">
    <property type="entry name" value="Smr_dom"/>
</dbReference>
<evidence type="ECO:0000313" key="4">
    <source>
        <dbReference type="Proteomes" id="UP001175227"/>
    </source>
</evidence>
<dbReference type="Pfam" id="PF01713">
    <property type="entry name" value="Smr"/>
    <property type="match status" value="1"/>
</dbReference>
<feature type="domain" description="Smr" evidence="2">
    <location>
        <begin position="112"/>
        <end position="188"/>
    </location>
</feature>
<dbReference type="SUPFAM" id="SSF160443">
    <property type="entry name" value="SMR domain-like"/>
    <property type="match status" value="1"/>
</dbReference>
<dbReference type="Pfam" id="PF08590">
    <property type="entry name" value="DUF1771"/>
    <property type="match status" value="1"/>
</dbReference>
<feature type="compositionally biased region" description="Basic and acidic residues" evidence="1">
    <location>
        <begin position="1"/>
        <end position="10"/>
    </location>
</feature>
<evidence type="ECO:0000313" key="3">
    <source>
        <dbReference type="EMBL" id="KAK0476457.1"/>
    </source>
</evidence>
<feature type="non-terminal residue" evidence="3">
    <location>
        <position position="1"/>
    </location>
</feature>
<protein>
    <recommendedName>
        <fullName evidence="2">Smr domain-containing protein</fullName>
    </recommendedName>
</protein>
<gene>
    <name evidence="3" type="ORF">IW261DRAFT_1317937</name>
</gene>
<dbReference type="SMART" id="SM01162">
    <property type="entry name" value="DUF1771"/>
    <property type="match status" value="1"/>
</dbReference>
<evidence type="ECO:0000256" key="1">
    <source>
        <dbReference type="SAM" id="MobiDB-lite"/>
    </source>
</evidence>